<name>A0ABR2DXN8_9ROSI</name>
<dbReference type="EMBL" id="JBBPBM010000021">
    <property type="protein sequence ID" value="KAK8548741.1"/>
    <property type="molecule type" value="Genomic_DNA"/>
</dbReference>
<evidence type="ECO:0000313" key="2">
    <source>
        <dbReference type="EMBL" id="KAK8548741.1"/>
    </source>
</evidence>
<gene>
    <name evidence="2" type="ORF">V6N12_061647</name>
</gene>
<evidence type="ECO:0000313" key="3">
    <source>
        <dbReference type="Proteomes" id="UP001472677"/>
    </source>
</evidence>
<organism evidence="2 3">
    <name type="scientific">Hibiscus sabdariffa</name>
    <name type="common">roselle</name>
    <dbReference type="NCBI Taxonomy" id="183260"/>
    <lineage>
        <taxon>Eukaryota</taxon>
        <taxon>Viridiplantae</taxon>
        <taxon>Streptophyta</taxon>
        <taxon>Embryophyta</taxon>
        <taxon>Tracheophyta</taxon>
        <taxon>Spermatophyta</taxon>
        <taxon>Magnoliopsida</taxon>
        <taxon>eudicotyledons</taxon>
        <taxon>Gunneridae</taxon>
        <taxon>Pentapetalae</taxon>
        <taxon>rosids</taxon>
        <taxon>malvids</taxon>
        <taxon>Malvales</taxon>
        <taxon>Malvaceae</taxon>
        <taxon>Malvoideae</taxon>
        <taxon>Hibiscus</taxon>
    </lineage>
</organism>
<proteinExistence type="predicted"/>
<keyword evidence="3" id="KW-1185">Reference proteome</keyword>
<evidence type="ECO:0000256" key="1">
    <source>
        <dbReference type="SAM" id="MobiDB-lite"/>
    </source>
</evidence>
<sequence length="419" mass="44582">MFSYPPQITESQPVTNIHDTHASLVGGLPAGRPPNSIPPIVDPLEATMTEAEADLIMSVSAGKEIVGDPAMAENNQSGQQLSFKDMLLGKSVDTMSKGAEELDVEVGADDVRIAMNGLVPEIHFSDKSSQVPVGGSVNSVVDGAPTVESRQAATDLYGPWMHVTRRRRRAARNKRDSIENRARGSLDTQASGSRFAALQDHGLNDGTGSEGDRVTTRAGIMHDGVNMAGKGKEVHPNRSRQTRFAGGNSSMPFTKSVVNRPTITINGPGECSSEAGPIQAVGELHEVQVRVKKGNHTAVRISDPVEIPVVLIEDPVIGSAGGNSIMQPSHRGLSVSKSSSKKGARIRRLADVRKSTLPILGEWVNSVTRELSIAAEPPGVVSSVDKENVHVHQDLIEASVHWSSDIPSKGNHHHGDGQI</sequence>
<accession>A0ABR2DXN8</accession>
<feature type="compositionally biased region" description="Basic and acidic residues" evidence="1">
    <location>
        <begin position="173"/>
        <end position="184"/>
    </location>
</feature>
<comment type="caution">
    <text evidence="2">The sequence shown here is derived from an EMBL/GenBank/DDBJ whole genome shotgun (WGS) entry which is preliminary data.</text>
</comment>
<feature type="region of interest" description="Disordered" evidence="1">
    <location>
        <begin position="226"/>
        <end position="255"/>
    </location>
</feature>
<dbReference type="Proteomes" id="UP001472677">
    <property type="component" value="Unassembled WGS sequence"/>
</dbReference>
<reference evidence="2 3" key="1">
    <citation type="journal article" date="2024" name="G3 (Bethesda)">
        <title>Genome assembly of Hibiscus sabdariffa L. provides insights into metabolisms of medicinal natural products.</title>
        <authorList>
            <person name="Kim T."/>
        </authorList>
    </citation>
    <scope>NUCLEOTIDE SEQUENCE [LARGE SCALE GENOMIC DNA]</scope>
    <source>
        <strain evidence="2">TK-2024</strain>
        <tissue evidence="2">Old leaves</tissue>
    </source>
</reference>
<protein>
    <submittedName>
        <fullName evidence="2">Uncharacterized protein</fullName>
    </submittedName>
</protein>
<feature type="region of interest" description="Disordered" evidence="1">
    <location>
        <begin position="166"/>
        <end position="191"/>
    </location>
</feature>